<proteinExistence type="predicted"/>
<name>A0AAV8QEH4_ENSVE</name>
<dbReference type="EMBL" id="JAQQAF010000001">
    <property type="protein sequence ID" value="KAJ8511265.1"/>
    <property type="molecule type" value="Genomic_DNA"/>
</dbReference>
<organism evidence="1 2">
    <name type="scientific">Ensete ventricosum</name>
    <name type="common">Abyssinian banana</name>
    <name type="synonym">Musa ensete</name>
    <dbReference type="NCBI Taxonomy" id="4639"/>
    <lineage>
        <taxon>Eukaryota</taxon>
        <taxon>Viridiplantae</taxon>
        <taxon>Streptophyta</taxon>
        <taxon>Embryophyta</taxon>
        <taxon>Tracheophyta</taxon>
        <taxon>Spermatophyta</taxon>
        <taxon>Magnoliopsida</taxon>
        <taxon>Liliopsida</taxon>
        <taxon>Zingiberales</taxon>
        <taxon>Musaceae</taxon>
        <taxon>Ensete</taxon>
    </lineage>
</organism>
<reference evidence="1 2" key="1">
    <citation type="submission" date="2022-12" db="EMBL/GenBank/DDBJ databases">
        <title>Chromosome-scale assembly of the Ensete ventricosum genome.</title>
        <authorList>
            <person name="Dussert Y."/>
            <person name="Stocks J."/>
            <person name="Wendawek A."/>
            <person name="Woldeyes F."/>
            <person name="Nichols R.A."/>
            <person name="Borrell J.S."/>
        </authorList>
    </citation>
    <scope>NUCLEOTIDE SEQUENCE [LARGE SCALE GENOMIC DNA]</scope>
    <source>
        <strain evidence="2">cv. Maze</strain>
        <tissue evidence="1">Seeds</tissue>
    </source>
</reference>
<sequence length="271" mass="29938">MASHPDTSLGTVIPAGVRRGSYHPTILMLVARTGDLRSPVVVPSNCKRRNEGLHRREGEGKCCRSMNLVLLLRFISLGSSAFCAEGGILVNFPEVLLRACGWPFGQQFALQIIRSFGDKDQDFCFLDDAILVVCADSLGMSEDLLAFSVLYIDIVDIWIQYPQETWLLLPAWIALGAKEKFTFWNVGCLNFLEVLIGSIGIPEKSEERRYCDIGGFEEIIVLSKGLLRIMAAATGLSLTLAMLDGKKLKLWEASSTSLGYSTFCEHRLPGI</sequence>
<gene>
    <name evidence="1" type="ORF">OPV22_001699</name>
</gene>
<accession>A0AAV8QEH4</accession>
<evidence type="ECO:0000313" key="1">
    <source>
        <dbReference type="EMBL" id="KAJ8511265.1"/>
    </source>
</evidence>
<protein>
    <submittedName>
        <fullName evidence="1">Uncharacterized protein</fullName>
    </submittedName>
</protein>
<keyword evidence="2" id="KW-1185">Reference proteome</keyword>
<evidence type="ECO:0000313" key="2">
    <source>
        <dbReference type="Proteomes" id="UP001222027"/>
    </source>
</evidence>
<comment type="caution">
    <text evidence="1">The sequence shown here is derived from an EMBL/GenBank/DDBJ whole genome shotgun (WGS) entry which is preliminary data.</text>
</comment>
<dbReference type="Proteomes" id="UP001222027">
    <property type="component" value="Unassembled WGS sequence"/>
</dbReference>
<dbReference type="AlphaFoldDB" id="A0AAV8QEH4"/>